<dbReference type="AlphaFoldDB" id="A0A8S1INH3"/>
<evidence type="ECO:0000256" key="10">
    <source>
        <dbReference type="ARBA" id="ARBA00022989"/>
    </source>
</evidence>
<keyword evidence="9" id="KW-0653">Protein transport</keyword>
<evidence type="ECO:0000256" key="8">
    <source>
        <dbReference type="ARBA" id="ARBA00022833"/>
    </source>
</evidence>
<gene>
    <name evidence="14" type="ORF">OSTQU699_LOCUS1656</name>
</gene>
<keyword evidence="15" id="KW-1185">Reference proteome</keyword>
<keyword evidence="6" id="KW-0479">Metal-binding</keyword>
<evidence type="ECO:0000256" key="9">
    <source>
        <dbReference type="ARBA" id="ARBA00022927"/>
    </source>
</evidence>
<dbReference type="GO" id="GO:0005778">
    <property type="term" value="C:peroxisomal membrane"/>
    <property type="evidence" value="ECO:0007669"/>
    <property type="project" value="UniProtKB-SubCell"/>
</dbReference>
<name>A0A8S1INH3_9CHLO</name>
<dbReference type="PANTHER" id="PTHR12888:SF0">
    <property type="entry name" value="PEROXISOME ASSEMBLY PROTEIN 12"/>
    <property type="match status" value="1"/>
</dbReference>
<dbReference type="EMBL" id="CAJHUC010000455">
    <property type="protein sequence ID" value="CAD7696295.1"/>
    <property type="molecule type" value="Genomic_DNA"/>
</dbReference>
<dbReference type="OrthoDB" id="107372at2759"/>
<comment type="subcellular location">
    <subcellularLocation>
        <location evidence="1">Peroxisome membrane</location>
        <topology evidence="1">Multi-pass membrane protein</topology>
    </subcellularLocation>
</comment>
<evidence type="ECO:0000256" key="7">
    <source>
        <dbReference type="ARBA" id="ARBA00022771"/>
    </source>
</evidence>
<dbReference type="InterPro" id="IPR017375">
    <property type="entry name" value="PEX12"/>
</dbReference>
<keyword evidence="7" id="KW-0863">Zinc-finger</keyword>
<evidence type="ECO:0000256" key="12">
    <source>
        <dbReference type="ARBA" id="ARBA00023140"/>
    </source>
</evidence>
<proteinExistence type="inferred from homology"/>
<evidence type="ECO:0000256" key="11">
    <source>
        <dbReference type="ARBA" id="ARBA00023136"/>
    </source>
</evidence>
<evidence type="ECO:0000256" key="2">
    <source>
        <dbReference type="ARBA" id="ARBA00004906"/>
    </source>
</evidence>
<keyword evidence="4" id="KW-0813">Transport</keyword>
<protein>
    <recommendedName>
        <fullName evidence="13">Pex N-terminal domain-containing protein</fullName>
    </recommendedName>
</protein>
<evidence type="ECO:0000256" key="5">
    <source>
        <dbReference type="ARBA" id="ARBA00022692"/>
    </source>
</evidence>
<sequence length="401" mass="45450">MAFASTGTADLLRPTFFELVAAEALMPSLKAALAYSLWVNAQRQAWMGRALKYEHEIYAAVALFLEHQSLSGDCGSVSEAMYGLSRTPVGAAPGTRITKRQRWISILFLVAVPYMKAKLDSLFVQHGRVRTLQQTMEGTDETGESSRSPTNDLRQRLCLWLMRGFSSIYPWIHAGYEGSLLAYQVLYLVEKTQCFTPWLHILGLRIVRAPAEDQMRKKNRLRMQRWRRIQDIRGSASWSWLRVLKETLLQSGWAISDNVRTSLIMAVFAFKASTTLCVCVPQGCHKVLLLRTHFSASNSQNAIHLANRVTVEHFTSCLPQNSCELAKYFEHDLPWPLKHVGLDRRRWSGGTQQLRNVWQPARHCLSLPHHLDRCPTQMACHSHAAQSCAPYAGMCVPIQPT</sequence>
<keyword evidence="8" id="KW-0862">Zinc</keyword>
<evidence type="ECO:0000313" key="14">
    <source>
        <dbReference type="EMBL" id="CAD7696295.1"/>
    </source>
</evidence>
<dbReference type="GO" id="GO:1990429">
    <property type="term" value="C:peroxisomal importomer complex"/>
    <property type="evidence" value="ECO:0007669"/>
    <property type="project" value="TreeGrafter"/>
</dbReference>
<dbReference type="GO" id="GO:0016558">
    <property type="term" value="P:protein import into peroxisome matrix"/>
    <property type="evidence" value="ECO:0007669"/>
    <property type="project" value="InterPro"/>
</dbReference>
<reference evidence="14" key="1">
    <citation type="submission" date="2020-12" db="EMBL/GenBank/DDBJ databases">
        <authorList>
            <person name="Iha C."/>
        </authorList>
    </citation>
    <scope>NUCLEOTIDE SEQUENCE</scope>
</reference>
<keyword evidence="12" id="KW-0576">Peroxisome</keyword>
<keyword evidence="10" id="KW-1133">Transmembrane helix</keyword>
<dbReference type="GO" id="GO:0006513">
    <property type="term" value="P:protein monoubiquitination"/>
    <property type="evidence" value="ECO:0007669"/>
    <property type="project" value="TreeGrafter"/>
</dbReference>
<comment type="caution">
    <text evidence="14">The sequence shown here is derived from an EMBL/GenBank/DDBJ whole genome shotgun (WGS) entry which is preliminary data.</text>
</comment>
<evidence type="ECO:0000256" key="6">
    <source>
        <dbReference type="ARBA" id="ARBA00022723"/>
    </source>
</evidence>
<dbReference type="InterPro" id="IPR006845">
    <property type="entry name" value="Pex_N"/>
</dbReference>
<dbReference type="Proteomes" id="UP000708148">
    <property type="component" value="Unassembled WGS sequence"/>
</dbReference>
<evidence type="ECO:0000259" key="13">
    <source>
        <dbReference type="Pfam" id="PF04757"/>
    </source>
</evidence>
<organism evidence="14 15">
    <name type="scientific">Ostreobium quekettii</name>
    <dbReference type="NCBI Taxonomy" id="121088"/>
    <lineage>
        <taxon>Eukaryota</taxon>
        <taxon>Viridiplantae</taxon>
        <taxon>Chlorophyta</taxon>
        <taxon>core chlorophytes</taxon>
        <taxon>Ulvophyceae</taxon>
        <taxon>TCBD clade</taxon>
        <taxon>Bryopsidales</taxon>
        <taxon>Ostreobineae</taxon>
        <taxon>Ostreobiaceae</taxon>
        <taxon>Ostreobium</taxon>
    </lineage>
</organism>
<evidence type="ECO:0000256" key="3">
    <source>
        <dbReference type="ARBA" id="ARBA00008704"/>
    </source>
</evidence>
<dbReference type="GO" id="GO:0008270">
    <property type="term" value="F:zinc ion binding"/>
    <property type="evidence" value="ECO:0007669"/>
    <property type="project" value="UniProtKB-KW"/>
</dbReference>
<keyword evidence="5" id="KW-0812">Transmembrane</keyword>
<evidence type="ECO:0000256" key="4">
    <source>
        <dbReference type="ARBA" id="ARBA00022448"/>
    </source>
</evidence>
<feature type="domain" description="Pex N-terminal" evidence="13">
    <location>
        <begin position="23"/>
        <end position="224"/>
    </location>
</feature>
<keyword evidence="11" id="KW-0472">Membrane</keyword>
<comment type="similarity">
    <text evidence="3">Belongs to the pex2/pex10/pex12 family.</text>
</comment>
<evidence type="ECO:0000313" key="15">
    <source>
        <dbReference type="Proteomes" id="UP000708148"/>
    </source>
</evidence>
<evidence type="ECO:0000256" key="1">
    <source>
        <dbReference type="ARBA" id="ARBA00004585"/>
    </source>
</evidence>
<comment type="pathway">
    <text evidence="2">Protein modification; protein ubiquitination.</text>
</comment>
<dbReference type="Pfam" id="PF04757">
    <property type="entry name" value="Pex2_Pex12"/>
    <property type="match status" value="1"/>
</dbReference>
<accession>A0A8S1INH3</accession>
<dbReference type="PANTHER" id="PTHR12888">
    <property type="entry name" value="PEROXISOME ASSEMBLY PROTEIN 12 PEROXIN-12"/>
    <property type="match status" value="1"/>
</dbReference>
<dbReference type="GO" id="GO:0004842">
    <property type="term" value="F:ubiquitin-protein transferase activity"/>
    <property type="evidence" value="ECO:0007669"/>
    <property type="project" value="TreeGrafter"/>
</dbReference>